<dbReference type="Pfam" id="PF15013">
    <property type="entry name" value="CCSMST1"/>
    <property type="match status" value="1"/>
</dbReference>
<evidence type="ECO:0000313" key="2">
    <source>
        <dbReference type="Proteomes" id="UP000695007"/>
    </source>
</evidence>
<organism evidence="2 3">
    <name type="scientific">Ceratosolen solmsi marchali</name>
    <dbReference type="NCBI Taxonomy" id="326594"/>
    <lineage>
        <taxon>Eukaryota</taxon>
        <taxon>Metazoa</taxon>
        <taxon>Ecdysozoa</taxon>
        <taxon>Arthropoda</taxon>
        <taxon>Hexapoda</taxon>
        <taxon>Insecta</taxon>
        <taxon>Pterygota</taxon>
        <taxon>Neoptera</taxon>
        <taxon>Endopterygota</taxon>
        <taxon>Hymenoptera</taxon>
        <taxon>Apocrita</taxon>
        <taxon>Proctotrupomorpha</taxon>
        <taxon>Chalcidoidea</taxon>
        <taxon>Agaonidae</taxon>
        <taxon>Agaoninae</taxon>
        <taxon>Ceratosolen</taxon>
    </lineage>
</organism>
<sequence length="138" mass="16086">MLLPRLRFVVSSACKINRKTFLLFQKGFKNTSTIGQADLNDKPISYSKSQAAAWKALYNRETPNDTVWYSPLIVSASLTIFLIYFCLLREENDIDEIIYRPLSKTIKDIDKKFPEYSYSQLDHINSNEKHLKSEKENN</sequence>
<keyword evidence="1" id="KW-0472">Membrane</keyword>
<gene>
    <name evidence="3" type="primary">LOC105361712</name>
</gene>
<keyword evidence="1" id="KW-0812">Transmembrane</keyword>
<dbReference type="AlphaFoldDB" id="A0AAJ6YFS4"/>
<evidence type="ECO:0000313" key="3">
    <source>
        <dbReference type="RefSeq" id="XP_011497269.1"/>
    </source>
</evidence>
<accession>A0AAJ6YFS4</accession>
<dbReference type="RefSeq" id="XP_011497269.1">
    <property type="nucleotide sequence ID" value="XM_011498967.1"/>
</dbReference>
<protein>
    <submittedName>
        <fullName evidence="3">Uncharacterized protein LOC105361712</fullName>
    </submittedName>
</protein>
<feature type="transmembrane region" description="Helical" evidence="1">
    <location>
        <begin position="67"/>
        <end position="87"/>
    </location>
</feature>
<keyword evidence="1" id="KW-1133">Transmembrane helix</keyword>
<dbReference type="InterPro" id="IPR029160">
    <property type="entry name" value="UQCC4"/>
</dbReference>
<keyword evidence="2" id="KW-1185">Reference proteome</keyword>
<proteinExistence type="predicted"/>
<evidence type="ECO:0000256" key="1">
    <source>
        <dbReference type="SAM" id="Phobius"/>
    </source>
</evidence>
<dbReference type="Proteomes" id="UP000695007">
    <property type="component" value="Unplaced"/>
</dbReference>
<dbReference type="KEGG" id="csol:105361712"/>
<name>A0AAJ6YFS4_9HYME</name>
<reference evidence="3" key="1">
    <citation type="submission" date="2025-08" db="UniProtKB">
        <authorList>
            <consortium name="RefSeq"/>
        </authorList>
    </citation>
    <scope>IDENTIFICATION</scope>
</reference>
<dbReference type="GeneID" id="105361712"/>
<dbReference type="PANTHER" id="PTHR35268">
    <property type="entry name" value="PROTEIN CCSMST1"/>
    <property type="match status" value="1"/>
</dbReference>
<dbReference type="PANTHER" id="PTHR35268:SF1">
    <property type="entry name" value="UBIQUINOL-CYTOCHROME-C REDUCTASE COMPLEX ASSEMBLY FACTOR 4"/>
    <property type="match status" value="1"/>
</dbReference>